<dbReference type="Proteomes" id="UP000822688">
    <property type="component" value="Chromosome 10"/>
</dbReference>
<dbReference type="PROSITE" id="PS50082">
    <property type="entry name" value="WD_REPEATS_2"/>
    <property type="match status" value="1"/>
</dbReference>
<evidence type="ECO:0000313" key="3">
    <source>
        <dbReference type="Proteomes" id="UP000822688"/>
    </source>
</evidence>
<keyword evidence="3" id="KW-1185">Reference proteome</keyword>
<name>A0A8T0GKU6_CERPU</name>
<dbReference type="GO" id="GO:0006355">
    <property type="term" value="P:regulation of DNA-templated transcription"/>
    <property type="evidence" value="ECO:0007669"/>
    <property type="project" value="InterPro"/>
</dbReference>
<dbReference type="AlphaFoldDB" id="A0A8T0GKU6"/>
<gene>
    <name evidence="2" type="ORF">KC19_10G120100</name>
</gene>
<dbReference type="PANTHER" id="PTHR44083">
    <property type="entry name" value="TOPLESS-RELATED PROTEIN 1-RELATED"/>
    <property type="match status" value="1"/>
</dbReference>
<protein>
    <submittedName>
        <fullName evidence="2">Uncharacterized protein</fullName>
    </submittedName>
</protein>
<dbReference type="EMBL" id="CM026431">
    <property type="protein sequence ID" value="KAG0559633.1"/>
    <property type="molecule type" value="Genomic_DNA"/>
</dbReference>
<comment type="caution">
    <text evidence="2">The sequence shown here is derived from an EMBL/GenBank/DDBJ whole genome shotgun (WGS) entry which is preliminary data.</text>
</comment>
<dbReference type="SUPFAM" id="SSF50978">
    <property type="entry name" value="WD40 repeat-like"/>
    <property type="match status" value="1"/>
</dbReference>
<sequence>MCPPPAPTSIAFYPHDNNIVAIGMADSTIQILNRTEQVVVCTLAGHHDKVIGLAFSRNSANSTSVLVSLSADAQLCVWKTEEWGKRQSRLGSLQPDQTTACAGDLRVQFHNDQRHVLVVGKSQLAVYDTLNVDRPVIEWVPQSPFTAAITDATYSCDGLDVYVSFADGSVAYLDAQLRPGRRFVPPIHPPLGTSGSTAYPVAIAAHPWNGDQFAMGMSDGSVIVVEPWEAPAGPGSGEGSQDVRRLNGNQGGSVLPYKFVDAFSFVKCEQVLGIARL</sequence>
<proteinExistence type="predicted"/>
<feature type="repeat" description="WD" evidence="1">
    <location>
        <begin position="43"/>
        <end position="81"/>
    </location>
</feature>
<reference evidence="2" key="1">
    <citation type="submission" date="2020-06" db="EMBL/GenBank/DDBJ databases">
        <title>WGS assembly of Ceratodon purpureus strain R40.</title>
        <authorList>
            <person name="Carey S.B."/>
            <person name="Jenkins J."/>
            <person name="Shu S."/>
            <person name="Lovell J.T."/>
            <person name="Sreedasyam A."/>
            <person name="Maumus F."/>
            <person name="Tiley G.P."/>
            <person name="Fernandez-Pozo N."/>
            <person name="Barry K."/>
            <person name="Chen C."/>
            <person name="Wang M."/>
            <person name="Lipzen A."/>
            <person name="Daum C."/>
            <person name="Saski C.A."/>
            <person name="Payton A.C."/>
            <person name="Mcbreen J.C."/>
            <person name="Conrad R.E."/>
            <person name="Kollar L.M."/>
            <person name="Olsson S."/>
            <person name="Huttunen S."/>
            <person name="Landis J.B."/>
            <person name="Wickett N.J."/>
            <person name="Johnson M.G."/>
            <person name="Rensing S.A."/>
            <person name="Grimwood J."/>
            <person name="Schmutz J."/>
            <person name="Mcdaniel S.F."/>
        </authorList>
    </citation>
    <scope>NUCLEOTIDE SEQUENCE</scope>
    <source>
        <strain evidence="2">R40</strain>
    </source>
</reference>
<evidence type="ECO:0000313" key="2">
    <source>
        <dbReference type="EMBL" id="KAG0559633.1"/>
    </source>
</evidence>
<dbReference type="SMART" id="SM00320">
    <property type="entry name" value="WD40"/>
    <property type="match status" value="2"/>
</dbReference>
<dbReference type="InterPro" id="IPR036322">
    <property type="entry name" value="WD40_repeat_dom_sf"/>
</dbReference>
<organism evidence="2 3">
    <name type="scientific">Ceratodon purpureus</name>
    <name type="common">Fire moss</name>
    <name type="synonym">Dicranum purpureum</name>
    <dbReference type="NCBI Taxonomy" id="3225"/>
    <lineage>
        <taxon>Eukaryota</taxon>
        <taxon>Viridiplantae</taxon>
        <taxon>Streptophyta</taxon>
        <taxon>Embryophyta</taxon>
        <taxon>Bryophyta</taxon>
        <taxon>Bryophytina</taxon>
        <taxon>Bryopsida</taxon>
        <taxon>Dicranidae</taxon>
        <taxon>Pseudoditrichales</taxon>
        <taxon>Ditrichaceae</taxon>
        <taxon>Ceratodon</taxon>
    </lineage>
</organism>
<evidence type="ECO:0000256" key="1">
    <source>
        <dbReference type="PROSITE-ProRule" id="PRU00221"/>
    </source>
</evidence>
<dbReference type="Gene3D" id="2.130.10.10">
    <property type="entry name" value="YVTN repeat-like/Quinoprotein amine dehydrogenase"/>
    <property type="match status" value="1"/>
</dbReference>
<dbReference type="PANTHER" id="PTHR44083:SF45">
    <property type="entry name" value="TOPLESS-RELATED PROTEIN 1"/>
    <property type="match status" value="1"/>
</dbReference>
<dbReference type="InterPro" id="IPR001680">
    <property type="entry name" value="WD40_rpt"/>
</dbReference>
<keyword evidence="1" id="KW-0853">WD repeat</keyword>
<dbReference type="InterPro" id="IPR015943">
    <property type="entry name" value="WD40/YVTN_repeat-like_dom_sf"/>
</dbReference>
<accession>A0A8T0GKU6</accession>
<dbReference type="InterPro" id="IPR027728">
    <property type="entry name" value="Topless_fam"/>
</dbReference>